<dbReference type="InterPro" id="IPR050831">
    <property type="entry name" value="CEA_cell_adhesion"/>
</dbReference>
<keyword evidence="3" id="KW-0393">Immunoglobulin domain</keyword>
<organism evidence="7 8">
    <name type="scientific">Cnephaeus nilssonii</name>
    <name type="common">Northern bat</name>
    <name type="synonym">Eptesicus nilssonii</name>
    <dbReference type="NCBI Taxonomy" id="3371016"/>
    <lineage>
        <taxon>Eukaryota</taxon>
        <taxon>Metazoa</taxon>
        <taxon>Chordata</taxon>
        <taxon>Craniata</taxon>
        <taxon>Vertebrata</taxon>
        <taxon>Euteleostomi</taxon>
        <taxon>Mammalia</taxon>
        <taxon>Eutheria</taxon>
        <taxon>Laurasiatheria</taxon>
        <taxon>Chiroptera</taxon>
        <taxon>Yangochiroptera</taxon>
        <taxon>Vespertilionidae</taxon>
        <taxon>Cnephaeus</taxon>
    </lineage>
</organism>
<gene>
    <name evidence="7" type="ORF">QTO34_010318</name>
</gene>
<evidence type="ECO:0000256" key="5">
    <source>
        <dbReference type="SAM" id="MobiDB-lite"/>
    </source>
</evidence>
<dbReference type="PANTHER" id="PTHR44427">
    <property type="entry name" value="CARCINOEMBRYONIC ANTIGEN-RELATED CELL ADHESION MOLECULE 19"/>
    <property type="match status" value="1"/>
</dbReference>
<evidence type="ECO:0000256" key="2">
    <source>
        <dbReference type="ARBA" id="ARBA00023180"/>
    </source>
</evidence>
<feature type="compositionally biased region" description="Basic and acidic residues" evidence="5">
    <location>
        <begin position="306"/>
        <end position="316"/>
    </location>
</feature>
<reference evidence="7" key="1">
    <citation type="submission" date="2023-06" db="EMBL/GenBank/DDBJ databases">
        <title>Reference genome for the Northern bat (Eptesicus nilssonii), a most northern bat species.</title>
        <authorList>
            <person name="Laine V.N."/>
            <person name="Pulliainen A.T."/>
            <person name="Lilley T.M."/>
        </authorList>
    </citation>
    <scope>NUCLEOTIDE SEQUENCE</scope>
    <source>
        <strain evidence="7">BLF_Eptnil</strain>
        <tissue evidence="7">Kidney</tissue>
    </source>
</reference>
<evidence type="ECO:0000313" key="8">
    <source>
        <dbReference type="Proteomes" id="UP001177744"/>
    </source>
</evidence>
<keyword evidence="1" id="KW-0732">Signal</keyword>
<proteinExistence type="inferred from homology"/>
<sequence>MEESACASQEGQSLCDDLREQTCGGCLDTGDDVNRQENTYMWIQLLMAPKDISPAHGVLGNKGNFLIRMRKENPGSGVASIQRGRTEQAAVTMEFPAASAHRELVPWLGLLLAAFWIPPTTARFAIVTTNVAEGQDVILRTIDTPPDVASYLWYRGLEIKSSNLIGVISWHLSRQVPGPKYTGREIAKLDGTLIIRKVTPRDTGIYTVIAVLPKSRVTGFGRLNVYPPVSEPTLLSRHTTVTENEDAVVMTCYTVAELHQLVIKCYESAAQGEDETVQRSQTLSGERMLGTTSVKCPTPSAPLEEEAQHTGRRDCTSHPVWTEVPGSLTGPRALLSEGGTEQAAVTMEFPEASAHRGLVPWLGLLLAVFLLAFWIPPTTAQFAIVSMKAAEGQDVILRTRNRPPDVAGFIWYRGEKTEYSNFIVSVALHVRRYRTGPKYTGRETANLEGSLIIRKVTPRDTGIYTVIAVLQNSQREIGFGRLNVYPPVSEPTLLSSNTTVTENEDAVVMTCYTVAELHQLVIDCYEYVVQGEDETVQRSQTLSGERMLGTTSVTSPTPSAPLEVCLYSNIPHWIPSLVGPIWTISTMEESPCASQEGQSLCDDCREQTCVGCLDTGDDANRQENTYGLELFLLSQIPDLADILDSPSQVESPQGN</sequence>
<protein>
    <recommendedName>
        <fullName evidence="6">Immunoglobulin domain-containing protein</fullName>
    </recommendedName>
</protein>
<dbReference type="Proteomes" id="UP001177744">
    <property type="component" value="Unassembled WGS sequence"/>
</dbReference>
<comment type="similarity">
    <text evidence="4">Belongs to the immunoglobulin superfamily. CEA family.</text>
</comment>
<evidence type="ECO:0000259" key="6">
    <source>
        <dbReference type="SMART" id="SM00409"/>
    </source>
</evidence>
<dbReference type="InterPro" id="IPR036179">
    <property type="entry name" value="Ig-like_dom_sf"/>
</dbReference>
<dbReference type="InterPro" id="IPR013783">
    <property type="entry name" value="Ig-like_fold"/>
</dbReference>
<name>A0AA40HG01_CNENI</name>
<dbReference type="InterPro" id="IPR013106">
    <property type="entry name" value="Ig_V-set"/>
</dbReference>
<dbReference type="AlphaFoldDB" id="A0AA40HG01"/>
<dbReference type="EMBL" id="JAULJE010000021">
    <property type="protein sequence ID" value="KAK1330132.1"/>
    <property type="molecule type" value="Genomic_DNA"/>
</dbReference>
<dbReference type="Pfam" id="PF07686">
    <property type="entry name" value="V-set"/>
    <property type="match status" value="2"/>
</dbReference>
<dbReference type="Gene3D" id="2.60.40.10">
    <property type="entry name" value="Immunoglobulins"/>
    <property type="match status" value="2"/>
</dbReference>
<evidence type="ECO:0000313" key="7">
    <source>
        <dbReference type="EMBL" id="KAK1330132.1"/>
    </source>
</evidence>
<accession>A0AA40HG01</accession>
<keyword evidence="2" id="KW-0325">Glycoprotein</keyword>
<dbReference type="SMART" id="SM00409">
    <property type="entry name" value="IG"/>
    <property type="match status" value="2"/>
</dbReference>
<feature type="domain" description="Immunoglobulin" evidence="6">
    <location>
        <begin position="384"/>
        <end position="485"/>
    </location>
</feature>
<dbReference type="InterPro" id="IPR003599">
    <property type="entry name" value="Ig_sub"/>
</dbReference>
<evidence type="ECO:0000256" key="1">
    <source>
        <dbReference type="ARBA" id="ARBA00022729"/>
    </source>
</evidence>
<dbReference type="PANTHER" id="PTHR44427:SF1">
    <property type="entry name" value="CARCINOEMBRYONIC ANTIGEN-RELATED CELL ADHESION MOLECULE 1"/>
    <property type="match status" value="1"/>
</dbReference>
<dbReference type="SUPFAM" id="SSF48726">
    <property type="entry name" value="Immunoglobulin"/>
    <property type="match status" value="2"/>
</dbReference>
<keyword evidence="8" id="KW-1185">Reference proteome</keyword>
<feature type="region of interest" description="Disordered" evidence="5">
    <location>
        <begin position="290"/>
        <end position="320"/>
    </location>
</feature>
<evidence type="ECO:0000256" key="3">
    <source>
        <dbReference type="ARBA" id="ARBA00023319"/>
    </source>
</evidence>
<evidence type="ECO:0000256" key="4">
    <source>
        <dbReference type="ARBA" id="ARBA00038222"/>
    </source>
</evidence>
<feature type="domain" description="Immunoglobulin" evidence="6">
    <location>
        <begin position="126"/>
        <end position="226"/>
    </location>
</feature>
<comment type="caution">
    <text evidence="7">The sequence shown here is derived from an EMBL/GenBank/DDBJ whole genome shotgun (WGS) entry which is preliminary data.</text>
</comment>